<name>A0ABQ7G6V3_DUNSA</name>
<comment type="similarity">
    <text evidence="3">Belongs to the HAD-like hydrolase superfamily. SerB family.</text>
</comment>
<keyword evidence="5" id="KW-0028">Amino-acid biosynthesis</keyword>
<keyword evidence="6" id="KW-0479">Metal-binding</keyword>
<dbReference type="Gene3D" id="3.40.50.1000">
    <property type="entry name" value="HAD superfamily/HAD-like"/>
    <property type="match status" value="1"/>
</dbReference>
<reference evidence="12" key="1">
    <citation type="submission" date="2017-08" db="EMBL/GenBank/DDBJ databases">
        <authorList>
            <person name="Polle J.E."/>
            <person name="Barry K."/>
            <person name="Cushman J."/>
            <person name="Schmutz J."/>
            <person name="Tran D."/>
            <person name="Hathwaick L.T."/>
            <person name="Yim W.C."/>
            <person name="Jenkins J."/>
            <person name="Mckie-Krisberg Z.M."/>
            <person name="Prochnik S."/>
            <person name="Lindquist E."/>
            <person name="Dockter R.B."/>
            <person name="Adam C."/>
            <person name="Molina H."/>
            <person name="Bunkerborg J."/>
            <person name="Jin E."/>
            <person name="Buchheim M."/>
            <person name="Magnuson J."/>
        </authorList>
    </citation>
    <scope>NUCLEOTIDE SEQUENCE</scope>
    <source>
        <strain evidence="12">CCAP 19/18</strain>
    </source>
</reference>
<dbReference type="CDD" id="cd04309">
    <property type="entry name" value="HAD_PSP_eu"/>
    <property type="match status" value="1"/>
</dbReference>
<evidence type="ECO:0000256" key="11">
    <source>
        <dbReference type="SAM" id="MobiDB-lite"/>
    </source>
</evidence>
<evidence type="ECO:0000256" key="8">
    <source>
        <dbReference type="ARBA" id="ARBA00022842"/>
    </source>
</evidence>
<comment type="cofactor">
    <cofactor evidence="1">
        <name>Mg(2+)</name>
        <dbReference type="ChEBI" id="CHEBI:18420"/>
    </cofactor>
</comment>
<comment type="pathway">
    <text evidence="2">Amino-acid biosynthesis; L-serine biosynthesis; L-serine from 3-phospho-D-glycerate: step 3/3.</text>
</comment>
<feature type="region of interest" description="Disordered" evidence="11">
    <location>
        <begin position="20"/>
        <end position="45"/>
    </location>
</feature>
<dbReference type="SUPFAM" id="SSF56784">
    <property type="entry name" value="HAD-like"/>
    <property type="match status" value="1"/>
</dbReference>
<keyword evidence="7" id="KW-0378">Hydrolase</keyword>
<dbReference type="InterPro" id="IPR050582">
    <property type="entry name" value="HAD-like_SerB"/>
</dbReference>
<evidence type="ECO:0000256" key="7">
    <source>
        <dbReference type="ARBA" id="ARBA00022801"/>
    </source>
</evidence>
<dbReference type="InterPro" id="IPR023214">
    <property type="entry name" value="HAD_sf"/>
</dbReference>
<dbReference type="EMBL" id="MU070057">
    <property type="protein sequence ID" value="KAF5830306.1"/>
    <property type="molecule type" value="Genomic_DNA"/>
</dbReference>
<dbReference type="Gene3D" id="1.10.150.210">
    <property type="entry name" value="Phosphoserine phosphatase, domain 2"/>
    <property type="match status" value="1"/>
</dbReference>
<dbReference type="InterPro" id="IPR036412">
    <property type="entry name" value="HAD-like_sf"/>
</dbReference>
<evidence type="ECO:0000313" key="13">
    <source>
        <dbReference type="Proteomes" id="UP000815325"/>
    </source>
</evidence>
<dbReference type="PANTHER" id="PTHR43344:SF2">
    <property type="entry name" value="PHOSPHOSERINE PHOSPHATASE"/>
    <property type="match status" value="1"/>
</dbReference>
<evidence type="ECO:0000256" key="5">
    <source>
        <dbReference type="ARBA" id="ARBA00022605"/>
    </source>
</evidence>
<evidence type="ECO:0000256" key="2">
    <source>
        <dbReference type="ARBA" id="ARBA00005135"/>
    </source>
</evidence>
<proteinExistence type="inferred from homology"/>
<evidence type="ECO:0000256" key="9">
    <source>
        <dbReference type="ARBA" id="ARBA00023299"/>
    </source>
</evidence>
<dbReference type="Pfam" id="PF00702">
    <property type="entry name" value="Hydrolase"/>
    <property type="match status" value="1"/>
</dbReference>
<dbReference type="NCBIfam" id="TIGR00338">
    <property type="entry name" value="serB"/>
    <property type="match status" value="1"/>
</dbReference>
<organism evidence="12 13">
    <name type="scientific">Dunaliella salina</name>
    <name type="common">Green alga</name>
    <name type="synonym">Protococcus salinus</name>
    <dbReference type="NCBI Taxonomy" id="3046"/>
    <lineage>
        <taxon>Eukaryota</taxon>
        <taxon>Viridiplantae</taxon>
        <taxon>Chlorophyta</taxon>
        <taxon>core chlorophytes</taxon>
        <taxon>Chlorophyceae</taxon>
        <taxon>CS clade</taxon>
        <taxon>Chlamydomonadales</taxon>
        <taxon>Dunaliellaceae</taxon>
        <taxon>Dunaliella</taxon>
    </lineage>
</organism>
<keyword evidence="8" id="KW-0460">Magnesium</keyword>
<dbReference type="PANTHER" id="PTHR43344">
    <property type="entry name" value="PHOSPHOSERINE PHOSPHATASE"/>
    <property type="match status" value="1"/>
</dbReference>
<protein>
    <recommendedName>
        <fullName evidence="4">phosphoserine phosphatase</fullName>
        <ecNumber evidence="4">3.1.3.3</ecNumber>
    </recommendedName>
    <alternativeName>
        <fullName evidence="10">O-phosphoserine phosphohydrolase</fullName>
    </alternativeName>
</protein>
<evidence type="ECO:0000313" key="12">
    <source>
        <dbReference type="EMBL" id="KAF5830306.1"/>
    </source>
</evidence>
<dbReference type="InterPro" id="IPR004469">
    <property type="entry name" value="PSP"/>
</dbReference>
<evidence type="ECO:0000256" key="4">
    <source>
        <dbReference type="ARBA" id="ARBA00012640"/>
    </source>
</evidence>
<keyword evidence="9" id="KW-0718">Serine biosynthesis</keyword>
<accession>A0ABQ7G6V3</accession>
<dbReference type="Proteomes" id="UP000815325">
    <property type="component" value="Unassembled WGS sequence"/>
</dbReference>
<evidence type="ECO:0000256" key="10">
    <source>
        <dbReference type="ARBA" id="ARBA00031693"/>
    </source>
</evidence>
<dbReference type="NCBIfam" id="TIGR01488">
    <property type="entry name" value="HAD-SF-IB"/>
    <property type="match status" value="1"/>
</dbReference>
<evidence type="ECO:0000256" key="3">
    <source>
        <dbReference type="ARBA" id="ARBA00009184"/>
    </source>
</evidence>
<gene>
    <name evidence="12" type="ORF">DUNSADRAFT_14760</name>
</gene>
<sequence length="274" mass="29709">MYAQSMLGKYQGGTAFRISRHISRHQPSSKRKLSRMAAASQQPANLTSAPSAECLKALKSADAVAFDVDSTFCEDESIDELAAFMGVGEQVAAMTARAMGGTMDFKSALSLRLNVMKPSQATVQEFLTAHPHRLSKGIPQLLEVLKSQGKSVFLVSGGFRNIIHPLAHSLQIPEENVFANNILFDENGAYKGFDENEFTCRSGGKPAALKHIKERYGYQSVVMVGDGATDLEARLEGVASLFVGYGGVVARPNIAAKADWYIMDIQQLIDAFKA</sequence>
<comment type="caution">
    <text evidence="12">The sequence shown here is derived from an EMBL/GenBank/DDBJ whole genome shotgun (WGS) entry which is preliminary data.</text>
</comment>
<feature type="compositionally biased region" description="Basic residues" evidence="11">
    <location>
        <begin position="20"/>
        <end position="34"/>
    </location>
</feature>
<evidence type="ECO:0000256" key="6">
    <source>
        <dbReference type="ARBA" id="ARBA00022723"/>
    </source>
</evidence>
<dbReference type="EC" id="3.1.3.3" evidence="4"/>
<keyword evidence="13" id="KW-1185">Reference proteome</keyword>
<evidence type="ECO:0000256" key="1">
    <source>
        <dbReference type="ARBA" id="ARBA00001946"/>
    </source>
</evidence>